<dbReference type="EMBL" id="AP021889">
    <property type="protein sequence ID" value="BBP45149.1"/>
    <property type="molecule type" value="Genomic_DNA"/>
</dbReference>
<evidence type="ECO:0000313" key="1">
    <source>
        <dbReference type="EMBL" id="BBP45149.1"/>
    </source>
</evidence>
<proteinExistence type="predicted"/>
<dbReference type="Proteomes" id="UP000501726">
    <property type="component" value="Chromosome"/>
</dbReference>
<evidence type="ECO:0008006" key="3">
    <source>
        <dbReference type="Google" id="ProtNLM"/>
    </source>
</evidence>
<gene>
    <name evidence="1" type="ORF">THMIRHAS_05220</name>
</gene>
<sequence length="380" mass="42422">MSHISALYQQLISQHPPAIEQTLWLTLPQANYRLFSNSRSLLGTLKDYFVGLASWEKPTEISIASTDIYLWHTPDAAQLIAATPWVDWLREAGKSGRKDAVYSLQNTDGSVRLLHKVKTGMLFVQPSSNNIGDPLMAFGPAKQHPNQMINFILTQYLNQHLRQDWLLGHAAGLQINGKGLAIAGLSGGGKSTLMLHLLENGEHFVSNDRLLFNQVDGQMQMRGIPKQPRINPGTIVHNPRLHSLMSEQERHNFLAMPSEELRALELKYDAPVDQLFWSNCYQGEAKLDYLVILNWQAQTDKATSLKQTNLQESPHLIPALMKSPGPFYCDAGGHFLENGIIPNAASYQQRLSDIPVLELNGKVDFDAAKKLIVDTIQSGD</sequence>
<dbReference type="NCBIfam" id="TIGR04355">
    <property type="entry name" value="HprK_rel_B"/>
    <property type="match status" value="1"/>
</dbReference>
<keyword evidence="2" id="KW-1185">Reference proteome</keyword>
<name>A0A6F8PSR6_9GAMM</name>
<organism evidence="1 2">
    <name type="scientific">Thiosulfatimonas sediminis</name>
    <dbReference type="NCBI Taxonomy" id="2675054"/>
    <lineage>
        <taxon>Bacteria</taxon>
        <taxon>Pseudomonadati</taxon>
        <taxon>Pseudomonadota</taxon>
        <taxon>Gammaproteobacteria</taxon>
        <taxon>Thiotrichales</taxon>
        <taxon>Piscirickettsiaceae</taxon>
        <taxon>Thiosulfatimonas</taxon>
    </lineage>
</organism>
<dbReference type="InterPro" id="IPR027417">
    <property type="entry name" value="P-loop_NTPase"/>
</dbReference>
<evidence type="ECO:0000313" key="2">
    <source>
        <dbReference type="Proteomes" id="UP000501726"/>
    </source>
</evidence>
<accession>A0A6F8PSR6</accession>
<reference evidence="2" key="1">
    <citation type="submission" date="2019-11" db="EMBL/GenBank/DDBJ databases">
        <title>Isolation and characterization of two novel species in the genus Thiomicrorhabdus.</title>
        <authorList>
            <person name="Mochizuki J."/>
            <person name="Kojima H."/>
            <person name="Fukui M."/>
        </authorList>
    </citation>
    <scope>NUCLEOTIDE SEQUENCE [LARGE SCALE GENOMIC DNA]</scope>
    <source>
        <strain evidence="2">aks77</strain>
    </source>
</reference>
<dbReference type="RefSeq" id="WP_173270499.1">
    <property type="nucleotide sequence ID" value="NZ_AP021889.1"/>
</dbReference>
<dbReference type="AlphaFoldDB" id="A0A6F8PSR6"/>
<dbReference type="Gene3D" id="3.40.50.300">
    <property type="entry name" value="P-loop containing nucleotide triphosphate hydrolases"/>
    <property type="match status" value="1"/>
</dbReference>
<dbReference type="KEGG" id="tse:THMIRHAS_05220"/>
<dbReference type="SUPFAM" id="SSF53795">
    <property type="entry name" value="PEP carboxykinase-like"/>
    <property type="match status" value="1"/>
</dbReference>
<dbReference type="InterPro" id="IPR027597">
    <property type="entry name" value="HprK-rel_B"/>
</dbReference>
<protein>
    <recommendedName>
        <fullName evidence="3">HPr kinase</fullName>
    </recommendedName>
</protein>